<gene>
    <name evidence="1" type="ORF">HINF_LOCUS18070</name>
    <name evidence="2" type="ORF">HINF_LOCUS2700</name>
</gene>
<dbReference type="EMBL" id="CAXDID020000005">
    <property type="protein sequence ID" value="CAL5974132.1"/>
    <property type="molecule type" value="Genomic_DNA"/>
</dbReference>
<evidence type="ECO:0000313" key="3">
    <source>
        <dbReference type="Proteomes" id="UP001642409"/>
    </source>
</evidence>
<comment type="caution">
    <text evidence="1">The sequence shown here is derived from an EMBL/GenBank/DDBJ whole genome shotgun (WGS) entry which is preliminary data.</text>
</comment>
<dbReference type="AlphaFoldDB" id="A0AA86P491"/>
<organism evidence="1">
    <name type="scientific">Hexamita inflata</name>
    <dbReference type="NCBI Taxonomy" id="28002"/>
    <lineage>
        <taxon>Eukaryota</taxon>
        <taxon>Metamonada</taxon>
        <taxon>Diplomonadida</taxon>
        <taxon>Hexamitidae</taxon>
        <taxon>Hexamitinae</taxon>
        <taxon>Hexamita</taxon>
    </lineage>
</organism>
<reference evidence="2 3" key="2">
    <citation type="submission" date="2024-07" db="EMBL/GenBank/DDBJ databases">
        <authorList>
            <person name="Akdeniz Z."/>
        </authorList>
    </citation>
    <scope>NUCLEOTIDE SEQUENCE [LARGE SCALE GENOMIC DNA]</scope>
</reference>
<sequence length="168" mass="19478">MRLNPLNPLNKLPAFNSLAKPLTILKRETRQIMFNIQCEQKTTRETYLITTPLIEILNTLKIDINQYRFVVNGKLLEQTQLISSLAVLKVNNNNTLFCIAKMKQPVKIEHSAPNTQQSNAQYLKIQQQLQLQNEYKIGLGIIMKEYEGTIFLMNLEDFSEMEDEVSVF</sequence>
<proteinExistence type="predicted"/>
<accession>A0AA86P491</accession>
<evidence type="ECO:0000313" key="1">
    <source>
        <dbReference type="EMBL" id="CAI9930425.1"/>
    </source>
</evidence>
<dbReference type="Proteomes" id="UP001642409">
    <property type="component" value="Unassembled WGS sequence"/>
</dbReference>
<name>A0AA86P491_9EUKA</name>
<dbReference type="EMBL" id="CATOUU010000464">
    <property type="protein sequence ID" value="CAI9930425.1"/>
    <property type="molecule type" value="Genomic_DNA"/>
</dbReference>
<reference evidence="1" key="1">
    <citation type="submission" date="2023-06" db="EMBL/GenBank/DDBJ databases">
        <authorList>
            <person name="Kurt Z."/>
        </authorList>
    </citation>
    <scope>NUCLEOTIDE SEQUENCE</scope>
</reference>
<keyword evidence="3" id="KW-1185">Reference proteome</keyword>
<protein>
    <submittedName>
        <fullName evidence="2">Hypothetical_protein</fullName>
    </submittedName>
</protein>
<evidence type="ECO:0000313" key="2">
    <source>
        <dbReference type="EMBL" id="CAL5974132.1"/>
    </source>
</evidence>